<dbReference type="PANTHER" id="PTHR43373:SF1">
    <property type="entry name" value="NA(+)_H(+) ANTIPORTER SUBUNIT A"/>
    <property type="match status" value="1"/>
</dbReference>
<dbReference type="PANTHER" id="PTHR43373">
    <property type="entry name" value="NA(+)/H(+) ANTIPORTER SUBUNIT"/>
    <property type="match status" value="1"/>
</dbReference>
<sequence length="945" mass="99580">MGVSAIVALPLLGAILPPLFTRAGRTPALLAALAPSLVALALLWGSAPTVFSGAVVEEVVPWVPSLGLEWALRLDGLGFFFASLILAIGILIFIYSRAYLAGNEPLGTFYAYLLLFQGAMLGVVLADNLLLLPVFWELTSLSSFLLIGFWHHQADGRRGARLALAITGAGGLALLAGLILLGEIAGTYRISELAARRELILAAPVAPVVLALILLGAFTKSAQFPFHFWLPHAMAAPTPVSAYLHSATMVKAGLYLLARLWPVFGQTDAWGAWVTGVGAATMLLGAAIALFKDDLKALLAYSTVSHLGLVTMLLGLGSPAAVFAALLHVLMHATFKAALFMNAGIVDHETGSRDLRRLGGLAKVMPGTAGMGTLAALSMAGVPPLNGFVSKETMLSEVLATRWGDGWLLWGIVVLATIFSAAYAFRYFSALFFGPLRLPEGRRPHDPPALLWGPPLVLVVAVVALGLWPGLAEPLLVAASAAAAGSGREWPELAPWHGFGAPLVVSAAAFVCGAALVWRYQALSCRVLAWALPLDGRRAFFAAQEGLVRGAHCLVARLHLGVLGRYVLLLALVSLLALALGWGTGEGWQPQRPPTPANGLAWIFAGLALVATAAVLRWHHERLRAVLLIGVVGLVVSLAFLHASAPDLALTQIAVEAVTTVLLLLTLFFLPQQDAPRASAPRGAAVVAILVGLAVGLLAWVMMRNEAPTLAEYFWSRSVPEGGGRNVVNVILVDFRGYDTYGEITVLGIAGLVIYALLQGMQEGPAREGLRAWHFPFALSPTRHPLPFAVTARVMLPFLLTAGVYVFLRGHNAPGGGFIAALLVALAFLIQYMASGLCWTMQRLRVDAHLWIGAGLLVAGITGMAAMGLGASFLRSAHGEVHLPGIGPVALASAMGFDLGVLLTVFGAVTLALAQLARLGRLAGFAPNRTPMDPDVSPESSREES</sequence>
<dbReference type="PRINTS" id="PR01434">
    <property type="entry name" value="NADHDHGNASE5"/>
</dbReference>
<feature type="transmembrane region" description="Helical" evidence="10">
    <location>
        <begin position="740"/>
        <end position="758"/>
    </location>
</feature>
<reference evidence="17" key="1">
    <citation type="submission" date="2015-08" db="EMBL/GenBank/DDBJ databases">
        <authorList>
            <person name="Babu N.S."/>
            <person name="Beckwith C.J."/>
            <person name="Beseler K.G."/>
            <person name="Brison A."/>
            <person name="Carone J.V."/>
            <person name="Caskin T.P."/>
            <person name="Diamond M."/>
            <person name="Durham M.E."/>
            <person name="Foxe J.M."/>
            <person name="Go M."/>
            <person name="Henderson B.A."/>
            <person name="Jones I.B."/>
            <person name="McGettigan J.A."/>
            <person name="Micheletti S.J."/>
            <person name="Nasrallah M.E."/>
            <person name="Ortiz D."/>
            <person name="Piller C.R."/>
            <person name="Privatt S.R."/>
            <person name="Schneider S.L."/>
            <person name="Sharp S."/>
            <person name="Smith T.C."/>
            <person name="Stanton J.D."/>
            <person name="Ullery H.E."/>
            <person name="Wilson R.J."/>
            <person name="Serrano M.G."/>
            <person name="Buck G."/>
            <person name="Lee V."/>
            <person name="Wang Y."/>
            <person name="Carvalho R."/>
            <person name="Voegtly L."/>
            <person name="Shi R."/>
            <person name="Duckworth R."/>
            <person name="Johnson A."/>
            <person name="Loviza R."/>
            <person name="Walstead R."/>
            <person name="Shah Z."/>
            <person name="Kiflezghi M."/>
            <person name="Wade K."/>
            <person name="Ball S.L."/>
            <person name="Bradley K.W."/>
            <person name="Asai D.J."/>
            <person name="Bowman C.A."/>
            <person name="Russell D.A."/>
            <person name="Pope W.H."/>
            <person name="Jacobs-Sera D."/>
            <person name="Hendrix R.W."/>
            <person name="Hatfull G.F."/>
        </authorList>
    </citation>
    <scope>NUCLEOTIDE SEQUENCE [LARGE SCALE GENOMIC DNA]</scope>
    <source>
        <strain evidence="17">JCM 19170</strain>
    </source>
</reference>
<dbReference type="RefSeq" id="WP_055423232.1">
    <property type="nucleotide sequence ID" value="NZ_CYHH01000004.1"/>
</dbReference>
<feature type="transmembrane region" description="Helical" evidence="10">
    <location>
        <begin position="786"/>
        <end position="808"/>
    </location>
</feature>
<feature type="transmembrane region" description="Helical" evidence="10">
    <location>
        <begin position="407"/>
        <end position="428"/>
    </location>
</feature>
<evidence type="ECO:0000256" key="8">
    <source>
        <dbReference type="ARBA" id="ARBA00023136"/>
    </source>
</evidence>
<evidence type="ECO:0000256" key="1">
    <source>
        <dbReference type="ARBA" id="ARBA00004651"/>
    </source>
</evidence>
<protein>
    <submittedName>
        <fullName evidence="16">NADH:ubiquinone oxidoreductase subunit 5 (Chain L)/Multisubunit Na+/H+ antiporter, MnhA subunit</fullName>
    </submittedName>
</protein>
<evidence type="ECO:0000256" key="3">
    <source>
        <dbReference type="ARBA" id="ARBA00022449"/>
    </source>
</evidence>
<dbReference type="AlphaFoldDB" id="A0A0K6IUG7"/>
<keyword evidence="2" id="KW-0813">Transport</keyword>
<dbReference type="InterPro" id="IPR007182">
    <property type="entry name" value="MnhB"/>
</dbReference>
<evidence type="ECO:0000259" key="11">
    <source>
        <dbReference type="Pfam" id="PF00361"/>
    </source>
</evidence>
<feature type="transmembrane region" description="Helical" evidence="10">
    <location>
        <begin position="322"/>
        <end position="343"/>
    </location>
</feature>
<evidence type="ECO:0000256" key="10">
    <source>
        <dbReference type="SAM" id="Phobius"/>
    </source>
</evidence>
<keyword evidence="6 10" id="KW-1133">Transmembrane helix</keyword>
<dbReference type="Pfam" id="PF04039">
    <property type="entry name" value="MnhB"/>
    <property type="match status" value="1"/>
</dbReference>
<evidence type="ECO:0000259" key="13">
    <source>
        <dbReference type="Pfam" id="PF04039"/>
    </source>
</evidence>
<evidence type="ECO:0000256" key="6">
    <source>
        <dbReference type="ARBA" id="ARBA00022989"/>
    </source>
</evidence>
<keyword evidence="17" id="KW-1185">Reference proteome</keyword>
<evidence type="ECO:0000256" key="2">
    <source>
        <dbReference type="ARBA" id="ARBA00022448"/>
    </source>
</evidence>
<feature type="transmembrane region" description="Helical" evidence="10">
    <location>
        <begin position="814"/>
        <end position="838"/>
    </location>
</feature>
<dbReference type="InterPro" id="IPR001516">
    <property type="entry name" value="Proton_antipo_N"/>
</dbReference>
<evidence type="ECO:0000259" key="15">
    <source>
        <dbReference type="Pfam" id="PF20501"/>
    </source>
</evidence>
<accession>A0A0K6IUG7</accession>
<feature type="domain" description="NADH:quinone oxidoreductase/Mrp antiporter transmembrane" evidence="11">
    <location>
        <begin position="126"/>
        <end position="418"/>
    </location>
</feature>
<feature type="transmembrane region" description="Helical" evidence="10">
    <location>
        <begin position="201"/>
        <end position="219"/>
    </location>
</feature>
<evidence type="ECO:0000256" key="9">
    <source>
        <dbReference type="RuleBase" id="RU000320"/>
    </source>
</evidence>
<keyword evidence="16" id="KW-0830">Ubiquinone</keyword>
<dbReference type="InterPro" id="IPR025383">
    <property type="entry name" value="MrpA_C/MbhD"/>
</dbReference>
<feature type="domain" description="MrpA C-terminal/MbhD" evidence="14">
    <location>
        <begin position="608"/>
        <end position="672"/>
    </location>
</feature>
<dbReference type="Pfam" id="PF20501">
    <property type="entry name" value="MbhE"/>
    <property type="match status" value="1"/>
</dbReference>
<feature type="transmembrane region" description="Helical" evidence="10">
    <location>
        <begin position="683"/>
        <end position="703"/>
    </location>
</feature>
<proteinExistence type="predicted"/>
<keyword evidence="5 9" id="KW-0812">Transmembrane</keyword>
<dbReference type="GO" id="GO:0005886">
    <property type="term" value="C:plasma membrane"/>
    <property type="evidence" value="ECO:0007669"/>
    <property type="project" value="UniProtKB-SubCell"/>
</dbReference>
<dbReference type="EMBL" id="CYHH01000004">
    <property type="protein sequence ID" value="CUB06750.1"/>
    <property type="molecule type" value="Genomic_DNA"/>
</dbReference>
<feature type="transmembrane region" description="Helical" evidence="10">
    <location>
        <begin position="162"/>
        <end position="181"/>
    </location>
</feature>
<feature type="transmembrane region" description="Helical" evidence="10">
    <location>
        <begin position="599"/>
        <end position="618"/>
    </location>
</feature>
<feature type="domain" description="MrpA C-terminal/MbhE" evidence="15">
    <location>
        <begin position="685"/>
        <end position="770"/>
    </location>
</feature>
<evidence type="ECO:0000259" key="12">
    <source>
        <dbReference type="Pfam" id="PF00662"/>
    </source>
</evidence>
<feature type="transmembrane region" description="Helical" evidence="10">
    <location>
        <begin position="298"/>
        <end position="316"/>
    </location>
</feature>
<evidence type="ECO:0000256" key="4">
    <source>
        <dbReference type="ARBA" id="ARBA00022475"/>
    </source>
</evidence>
<dbReference type="Pfam" id="PF13244">
    <property type="entry name" value="MbhD"/>
    <property type="match status" value="1"/>
</dbReference>
<feature type="transmembrane region" description="Helical" evidence="10">
    <location>
        <begin position="270"/>
        <end position="291"/>
    </location>
</feature>
<dbReference type="GO" id="GO:0006811">
    <property type="term" value="P:monoatomic ion transport"/>
    <property type="evidence" value="ECO:0007669"/>
    <property type="project" value="UniProtKB-KW"/>
</dbReference>
<name>A0A0K6IUG7_9PROT</name>
<feature type="transmembrane region" description="Helical" evidence="10">
    <location>
        <begin position="30"/>
        <end position="56"/>
    </location>
</feature>
<comment type="subcellular location">
    <subcellularLocation>
        <location evidence="1">Cell membrane</location>
        <topology evidence="1">Multi-pass membrane protein</topology>
    </subcellularLocation>
    <subcellularLocation>
        <location evidence="9">Membrane</location>
        <topology evidence="9">Multi-pass membrane protein</topology>
    </subcellularLocation>
</comment>
<feature type="domain" description="Na+/H+ antiporter MnhB subunit-related protein" evidence="13">
    <location>
        <begin position="788"/>
        <end position="910"/>
    </location>
</feature>
<keyword evidence="3" id="KW-0050">Antiport</keyword>
<feature type="transmembrane region" description="Helical" evidence="10">
    <location>
        <begin position="364"/>
        <end position="387"/>
    </location>
</feature>
<feature type="transmembrane region" description="Helical" evidence="10">
    <location>
        <begin position="649"/>
        <end position="671"/>
    </location>
</feature>
<feature type="transmembrane region" description="Helical" evidence="10">
    <location>
        <begin position="6"/>
        <end position="23"/>
    </location>
</feature>
<evidence type="ECO:0000259" key="14">
    <source>
        <dbReference type="Pfam" id="PF13244"/>
    </source>
</evidence>
<feature type="transmembrane region" description="Helical" evidence="10">
    <location>
        <begin position="499"/>
        <end position="518"/>
    </location>
</feature>
<feature type="transmembrane region" description="Helical" evidence="10">
    <location>
        <begin position="76"/>
        <end position="95"/>
    </location>
</feature>
<feature type="transmembrane region" description="Helical" evidence="10">
    <location>
        <begin position="566"/>
        <end position="584"/>
    </location>
</feature>
<keyword evidence="8 10" id="KW-0472">Membrane</keyword>
<keyword evidence="4" id="KW-1003">Cell membrane</keyword>
<dbReference type="InterPro" id="IPR001750">
    <property type="entry name" value="ND/Mrp_TM"/>
</dbReference>
<dbReference type="Pfam" id="PF00361">
    <property type="entry name" value="Proton_antipo_M"/>
    <property type="match status" value="1"/>
</dbReference>
<keyword evidence="7" id="KW-0406">Ion transport</keyword>
<dbReference type="InterPro" id="IPR046806">
    <property type="entry name" value="MrpA_C/MbhE"/>
</dbReference>
<evidence type="ECO:0000256" key="7">
    <source>
        <dbReference type="ARBA" id="ARBA00023065"/>
    </source>
</evidence>
<evidence type="ECO:0000313" key="17">
    <source>
        <dbReference type="Proteomes" id="UP000182108"/>
    </source>
</evidence>
<dbReference type="OrthoDB" id="5287408at2"/>
<dbReference type="GO" id="GO:0015297">
    <property type="term" value="F:antiporter activity"/>
    <property type="evidence" value="ECO:0007669"/>
    <property type="project" value="UniProtKB-KW"/>
</dbReference>
<organism evidence="16 17">
    <name type="scientific">Tepidiphilus thermophilus</name>
    <dbReference type="NCBI Taxonomy" id="876478"/>
    <lineage>
        <taxon>Bacteria</taxon>
        <taxon>Pseudomonadati</taxon>
        <taxon>Pseudomonadota</taxon>
        <taxon>Hydrogenophilia</taxon>
        <taxon>Hydrogenophilales</taxon>
        <taxon>Hydrogenophilaceae</taxon>
        <taxon>Tepidiphilus</taxon>
    </lineage>
</organism>
<feature type="transmembrane region" description="Helical" evidence="10">
    <location>
        <begin position="107"/>
        <end position="125"/>
    </location>
</feature>
<feature type="transmembrane region" description="Helical" evidence="10">
    <location>
        <begin position="625"/>
        <end position="643"/>
    </location>
</feature>
<feature type="transmembrane region" description="Helical" evidence="10">
    <location>
        <begin position="886"/>
        <end position="914"/>
    </location>
</feature>
<gene>
    <name evidence="16" type="ORF">Ga0061068_10427</name>
</gene>
<feature type="domain" description="NADH-Ubiquinone oxidoreductase (complex I) chain 5 N-terminal" evidence="12">
    <location>
        <begin position="65"/>
        <end position="110"/>
    </location>
</feature>
<feature type="transmembrane region" description="Helical" evidence="10">
    <location>
        <begin position="449"/>
        <end position="468"/>
    </location>
</feature>
<feature type="transmembrane region" description="Helical" evidence="10">
    <location>
        <begin position="131"/>
        <end position="150"/>
    </location>
</feature>
<evidence type="ECO:0000313" key="16">
    <source>
        <dbReference type="EMBL" id="CUB06750.1"/>
    </source>
</evidence>
<evidence type="ECO:0000256" key="5">
    <source>
        <dbReference type="ARBA" id="ARBA00022692"/>
    </source>
</evidence>
<dbReference type="Pfam" id="PF00662">
    <property type="entry name" value="Proton_antipo_N"/>
    <property type="match status" value="1"/>
</dbReference>
<dbReference type="InterPro" id="IPR050616">
    <property type="entry name" value="CPA3_Na-H_Antiporter_A"/>
</dbReference>
<feature type="transmembrane region" description="Helical" evidence="10">
    <location>
        <begin position="850"/>
        <end position="874"/>
    </location>
</feature>
<dbReference type="Proteomes" id="UP000182108">
    <property type="component" value="Unassembled WGS sequence"/>
</dbReference>